<name>A0A5J4U7J2_9EUKA</name>
<reference evidence="2 3" key="1">
    <citation type="submission" date="2019-03" db="EMBL/GenBank/DDBJ databases">
        <title>Single cell metagenomics reveals metabolic interactions within the superorganism composed of flagellate Streblomastix strix and complex community of Bacteroidetes bacteria on its surface.</title>
        <authorList>
            <person name="Treitli S.C."/>
            <person name="Kolisko M."/>
            <person name="Husnik F."/>
            <person name="Keeling P."/>
            <person name="Hampl V."/>
        </authorList>
    </citation>
    <scope>NUCLEOTIDE SEQUENCE [LARGE SCALE GENOMIC DNA]</scope>
    <source>
        <strain evidence="2">ST1C</strain>
    </source>
</reference>
<dbReference type="AlphaFoldDB" id="A0A5J4U7J2"/>
<feature type="region of interest" description="Disordered" evidence="1">
    <location>
        <begin position="1"/>
        <end position="26"/>
    </location>
</feature>
<accession>A0A5J4U7J2</accession>
<proteinExistence type="predicted"/>
<feature type="compositionally biased region" description="Polar residues" evidence="1">
    <location>
        <begin position="1"/>
        <end position="14"/>
    </location>
</feature>
<evidence type="ECO:0000313" key="3">
    <source>
        <dbReference type="Proteomes" id="UP000324800"/>
    </source>
</evidence>
<protein>
    <submittedName>
        <fullName evidence="2">Uncharacterized protein</fullName>
    </submittedName>
</protein>
<gene>
    <name evidence="2" type="ORF">EZS28_038238</name>
</gene>
<sequence length="68" mass="8166">MTVRPQNRNNQLDDNSNDEDGNEQQPSFRARVTFPFVLSFYIVIAPSWQRESYRKNDRYIESNWSSYS</sequence>
<comment type="caution">
    <text evidence="2">The sequence shown here is derived from an EMBL/GenBank/DDBJ whole genome shotgun (WGS) entry which is preliminary data.</text>
</comment>
<dbReference type="Proteomes" id="UP000324800">
    <property type="component" value="Unassembled WGS sequence"/>
</dbReference>
<evidence type="ECO:0000256" key="1">
    <source>
        <dbReference type="SAM" id="MobiDB-lite"/>
    </source>
</evidence>
<dbReference type="EMBL" id="SNRW01019603">
    <property type="protein sequence ID" value="KAA6366234.1"/>
    <property type="molecule type" value="Genomic_DNA"/>
</dbReference>
<evidence type="ECO:0000313" key="2">
    <source>
        <dbReference type="EMBL" id="KAA6366234.1"/>
    </source>
</evidence>
<organism evidence="2 3">
    <name type="scientific">Streblomastix strix</name>
    <dbReference type="NCBI Taxonomy" id="222440"/>
    <lineage>
        <taxon>Eukaryota</taxon>
        <taxon>Metamonada</taxon>
        <taxon>Preaxostyla</taxon>
        <taxon>Oxymonadida</taxon>
        <taxon>Streblomastigidae</taxon>
        <taxon>Streblomastix</taxon>
    </lineage>
</organism>